<evidence type="ECO:0000256" key="6">
    <source>
        <dbReference type="SAM" id="SignalP"/>
    </source>
</evidence>
<dbReference type="FunFam" id="3.40.50.1820:FF:000196">
    <property type="entry name" value="Endoprotease endo-Pro"/>
    <property type="match status" value="1"/>
</dbReference>
<keyword evidence="2" id="KW-0645">Protease</keyword>
<feature type="chain" id="PRO_5034930995" description="Serine peptidase" evidence="6">
    <location>
        <begin position="22"/>
        <end position="526"/>
    </location>
</feature>
<evidence type="ECO:0000313" key="7">
    <source>
        <dbReference type="EMBL" id="KAF7128241.1"/>
    </source>
</evidence>
<gene>
    <name evidence="7" type="ORF">CNMCM5793_002783</name>
</gene>
<dbReference type="Gene3D" id="3.40.50.1820">
    <property type="entry name" value="alpha/beta hydrolase"/>
    <property type="match status" value="2"/>
</dbReference>
<evidence type="ECO:0000313" key="8">
    <source>
        <dbReference type="Proteomes" id="UP000630445"/>
    </source>
</evidence>
<dbReference type="PANTHER" id="PTHR11010">
    <property type="entry name" value="PROTEASE S28 PRO-X CARBOXYPEPTIDASE-RELATED"/>
    <property type="match status" value="1"/>
</dbReference>
<dbReference type="OrthoDB" id="1735038at2759"/>
<protein>
    <recommendedName>
        <fullName evidence="9">Serine peptidase</fullName>
    </recommendedName>
</protein>
<dbReference type="AlphaFoldDB" id="A0A8H6PDS6"/>
<keyword evidence="5" id="KW-0325">Glycoprotein</keyword>
<comment type="caution">
    <text evidence="7">The sequence shown here is derived from an EMBL/GenBank/DDBJ whole genome shotgun (WGS) entry which is preliminary data.</text>
</comment>
<dbReference type="Pfam" id="PF05577">
    <property type="entry name" value="Peptidase_S28"/>
    <property type="match status" value="2"/>
</dbReference>
<reference evidence="7" key="1">
    <citation type="submission" date="2020-06" db="EMBL/GenBank/DDBJ databases">
        <title>Draft genome sequences of strains closely related to Aspergillus parafelis and Aspergillus hiratsukae.</title>
        <authorList>
            <person name="Dos Santos R.A.C."/>
            <person name="Rivero-Menendez O."/>
            <person name="Steenwyk J.L."/>
            <person name="Mead M.E."/>
            <person name="Goldman G.H."/>
            <person name="Alastruey-Izquierdo A."/>
            <person name="Rokas A."/>
        </authorList>
    </citation>
    <scope>NUCLEOTIDE SEQUENCE</scope>
    <source>
        <strain evidence="7">CNM-CM5793</strain>
    </source>
</reference>
<dbReference type="SUPFAM" id="SSF53474">
    <property type="entry name" value="alpha/beta-Hydrolases"/>
    <property type="match status" value="1"/>
</dbReference>
<evidence type="ECO:0000256" key="4">
    <source>
        <dbReference type="ARBA" id="ARBA00022801"/>
    </source>
</evidence>
<keyword evidence="3 6" id="KW-0732">Signal</keyword>
<evidence type="ECO:0000256" key="3">
    <source>
        <dbReference type="ARBA" id="ARBA00022729"/>
    </source>
</evidence>
<sequence length="526" mass="58593">MRTVAASLTLVASYLCGMVSAIPKVPVPPPLGAQVHLLAENGAGTFEQYIDHNNPELGTFPQRFWYNSEFWAGPGSPVVLFTPGEADASYYTGYLTNKTLVGLYAEEIGGAAIVLEHRYWGTSSPYDELTAETLQYLTLEQSIADLVHFAKTVDLPFDTDRSSNADNAPWVFSGGSYSGALSAWTESIAPETFWAYHASSAPVEAIYDFWQYFEPVVEGMPKNCSMDVSRVANYIDHVYKSGNIKRQQELKEMFGLGGLKHFDDFAAAIENGPWLWQSNTFYTGYSGFFEFCDAVENVTPGAKSVPGPGGVGLEKALKGYASWFNSTFLPGYCANYGYWTDEYSIDCFDTYTRSSPMFTDLSLNNTVNRQWVWFTCNEPLFYWQDGAPKNEFTIVSRLVSAEYWQRQCSLFFPEVNGYTYGSAKGKTAADVNKWTKGWDLTDTTRLTWTNGQFDPWRDSGVSSNFRPGGPLQSTAEAPVQVIPGGFHCSDLILRNGAVNAGVQKVIDNEVAQIKAWVKEYPKYQTH</sequence>
<organism evidence="7 8">
    <name type="scientific">Aspergillus hiratsukae</name>
    <dbReference type="NCBI Taxonomy" id="1194566"/>
    <lineage>
        <taxon>Eukaryota</taxon>
        <taxon>Fungi</taxon>
        <taxon>Dikarya</taxon>
        <taxon>Ascomycota</taxon>
        <taxon>Pezizomycotina</taxon>
        <taxon>Eurotiomycetes</taxon>
        <taxon>Eurotiomycetidae</taxon>
        <taxon>Eurotiales</taxon>
        <taxon>Aspergillaceae</taxon>
        <taxon>Aspergillus</taxon>
        <taxon>Aspergillus subgen. Fumigati</taxon>
    </lineage>
</organism>
<proteinExistence type="inferred from homology"/>
<accession>A0A8H6PDS6</accession>
<dbReference type="InterPro" id="IPR008758">
    <property type="entry name" value="Peptidase_S28"/>
</dbReference>
<dbReference type="GO" id="GO:0006508">
    <property type="term" value="P:proteolysis"/>
    <property type="evidence" value="ECO:0007669"/>
    <property type="project" value="UniProtKB-KW"/>
</dbReference>
<dbReference type="FunFam" id="3.40.50.1820:FF:000165">
    <property type="entry name" value="Serine peptidase, putative"/>
    <property type="match status" value="1"/>
</dbReference>
<evidence type="ECO:0008006" key="9">
    <source>
        <dbReference type="Google" id="ProtNLM"/>
    </source>
</evidence>
<dbReference type="InterPro" id="IPR029058">
    <property type="entry name" value="AB_hydrolase_fold"/>
</dbReference>
<evidence type="ECO:0000256" key="5">
    <source>
        <dbReference type="ARBA" id="ARBA00023180"/>
    </source>
</evidence>
<keyword evidence="4" id="KW-0378">Hydrolase</keyword>
<dbReference type="GO" id="GO:0070008">
    <property type="term" value="F:serine-type exopeptidase activity"/>
    <property type="evidence" value="ECO:0007669"/>
    <property type="project" value="InterPro"/>
</dbReference>
<name>A0A8H6PDS6_9EURO</name>
<dbReference type="Proteomes" id="UP000630445">
    <property type="component" value="Unassembled WGS sequence"/>
</dbReference>
<evidence type="ECO:0000256" key="2">
    <source>
        <dbReference type="ARBA" id="ARBA00022670"/>
    </source>
</evidence>
<evidence type="ECO:0000256" key="1">
    <source>
        <dbReference type="ARBA" id="ARBA00011079"/>
    </source>
</evidence>
<dbReference type="PANTHER" id="PTHR11010:SF23">
    <property type="entry name" value="SERINE PEPTIDASE"/>
    <property type="match status" value="1"/>
</dbReference>
<comment type="similarity">
    <text evidence="1">Belongs to the peptidase S28 family.</text>
</comment>
<keyword evidence="8" id="KW-1185">Reference proteome</keyword>
<feature type="signal peptide" evidence="6">
    <location>
        <begin position="1"/>
        <end position="21"/>
    </location>
</feature>
<dbReference type="GO" id="GO:0008239">
    <property type="term" value="F:dipeptidyl-peptidase activity"/>
    <property type="evidence" value="ECO:0007669"/>
    <property type="project" value="TreeGrafter"/>
</dbReference>
<dbReference type="EMBL" id="JACBAD010001937">
    <property type="protein sequence ID" value="KAF7128241.1"/>
    <property type="molecule type" value="Genomic_DNA"/>
</dbReference>